<keyword evidence="5" id="KW-1015">Disulfide bond</keyword>
<keyword evidence="2 3" id="KW-0249">Electron transport</keyword>
<dbReference type="OrthoDB" id="50016at2157"/>
<dbReference type="PANTHER" id="PTHR36450:SF1">
    <property type="entry name" value="THIOREDOXIN"/>
    <property type="match status" value="1"/>
</dbReference>
<keyword evidence="3 5" id="KW-0676">Redox-active center</keyword>
<dbReference type="RefSeq" id="WP_004040396.1">
    <property type="nucleotide sequence ID" value="NZ_CM001555.1"/>
</dbReference>
<dbReference type="Pfam" id="PF13192">
    <property type="entry name" value="Thioredoxin_3"/>
    <property type="match status" value="1"/>
</dbReference>
<evidence type="ECO:0000313" key="8">
    <source>
        <dbReference type="Proteomes" id="UP000005095"/>
    </source>
</evidence>
<organism evidence="7 8">
    <name type="scientific">Methanofollis liminatans DSM 4140</name>
    <dbReference type="NCBI Taxonomy" id="28892"/>
    <lineage>
        <taxon>Archaea</taxon>
        <taxon>Methanobacteriati</taxon>
        <taxon>Methanobacteriota</taxon>
        <taxon>Stenosarchaea group</taxon>
        <taxon>Methanomicrobia</taxon>
        <taxon>Methanomicrobiales</taxon>
        <taxon>Methanomicrobiaceae</taxon>
        <taxon>Methanofollis</taxon>
    </lineage>
</organism>
<keyword evidence="8" id="KW-1185">Reference proteome</keyword>
<reference evidence="7 8" key="1">
    <citation type="submission" date="2011-08" db="EMBL/GenBank/DDBJ databases">
        <title>The complete genome of Methanofollis liminatans DSM 4140.</title>
        <authorList>
            <consortium name="US DOE Joint Genome Institute (JGI-PGF)"/>
            <person name="Lucas S."/>
            <person name="Han J."/>
            <person name="Lapidus A."/>
            <person name="Bruce D."/>
            <person name="Goodwin L."/>
            <person name="Pitluck S."/>
            <person name="Peters L."/>
            <person name="Kyrpides N."/>
            <person name="Mavromatis K."/>
            <person name="Ivanova N."/>
            <person name="Mikhailova N."/>
            <person name="Lu M."/>
            <person name="Detter J.C."/>
            <person name="Tapia R."/>
            <person name="Han C."/>
            <person name="Land M."/>
            <person name="Hauser L."/>
            <person name="Markowitz V."/>
            <person name="Cheng J.-F."/>
            <person name="Hugenholtz P."/>
            <person name="Woyke T."/>
            <person name="Wu D."/>
            <person name="Spring S."/>
            <person name="Schuler E."/>
            <person name="Brambilla E."/>
            <person name="Klenk H.-P."/>
            <person name="Eisen J.A."/>
        </authorList>
    </citation>
    <scope>NUCLEOTIDE SEQUENCE [LARGE SCALE GENOMIC DNA]</scope>
    <source>
        <strain evidence="7 8">DSM 4140</strain>
    </source>
</reference>
<protein>
    <recommendedName>
        <fullName evidence="3">Thioredoxin</fullName>
    </recommendedName>
</protein>
<dbReference type="InterPro" id="IPR005243">
    <property type="entry name" value="THIRX-like_proc"/>
</dbReference>
<evidence type="ECO:0000313" key="7">
    <source>
        <dbReference type="EMBL" id="EJG08135.1"/>
    </source>
</evidence>
<evidence type="ECO:0000256" key="3">
    <source>
        <dbReference type="PIRNR" id="PIRNR037031"/>
    </source>
</evidence>
<feature type="domain" description="Thioredoxin-like fold" evidence="6">
    <location>
        <begin position="1"/>
        <end position="76"/>
    </location>
</feature>
<sequence length="79" mass="8412">MKIEILGTGCMKCKRLAKNVESAVAELGISAEIEKVEDITAIMDKGVMLTPALIVDGELLVSGRVADVKELKEILQGAN</sequence>
<keyword evidence="3" id="KW-0813">Transport</keyword>
<dbReference type="PIRSF" id="PIRSF037031">
    <property type="entry name" value="Redox_disulphide_2"/>
    <property type="match status" value="1"/>
</dbReference>
<dbReference type="InterPro" id="IPR012336">
    <property type="entry name" value="Thioredoxin-like_fold"/>
</dbReference>
<dbReference type="HOGENOM" id="CLU_090389_18_2_2"/>
<evidence type="ECO:0000256" key="5">
    <source>
        <dbReference type="PIRSR" id="PIRSR037031-51"/>
    </source>
</evidence>
<name>J1L5P5_9EURY</name>
<dbReference type="EMBL" id="CM001555">
    <property type="protein sequence ID" value="EJG08135.1"/>
    <property type="molecule type" value="Genomic_DNA"/>
</dbReference>
<dbReference type="NCBIfam" id="TIGR00412">
    <property type="entry name" value="redox_disulf_2"/>
    <property type="match status" value="1"/>
</dbReference>
<feature type="active site" description="Nucleophile" evidence="4">
    <location>
        <position position="10"/>
    </location>
</feature>
<gene>
    <name evidence="7" type="ORF">Metli_2194</name>
</gene>
<comment type="function">
    <text evidence="3">Does not function as a glutathione-disulfide oxidoreductase in the presence of glutathione and glutathione reductase. Has low thioredoxin activity in vitro.</text>
</comment>
<evidence type="ECO:0000256" key="4">
    <source>
        <dbReference type="PIRSR" id="PIRSR037031-50"/>
    </source>
</evidence>
<evidence type="ECO:0000256" key="2">
    <source>
        <dbReference type="ARBA" id="ARBA00022982"/>
    </source>
</evidence>
<feature type="disulfide bond" description="Redox-active" evidence="5">
    <location>
        <begin position="10"/>
        <end position="13"/>
    </location>
</feature>
<dbReference type="Proteomes" id="UP000005095">
    <property type="component" value="Chromosome"/>
</dbReference>
<dbReference type="AlphaFoldDB" id="J1L5P5"/>
<evidence type="ECO:0000259" key="6">
    <source>
        <dbReference type="Pfam" id="PF13192"/>
    </source>
</evidence>
<dbReference type="InterPro" id="IPR036249">
    <property type="entry name" value="Thioredoxin-like_sf"/>
</dbReference>
<proteinExistence type="inferred from homology"/>
<comment type="similarity">
    <text evidence="1 3">Belongs to the glutaredoxin family.</text>
</comment>
<dbReference type="SUPFAM" id="SSF52833">
    <property type="entry name" value="Thioredoxin-like"/>
    <property type="match status" value="1"/>
</dbReference>
<feature type="active site" description="Nucleophile" evidence="4">
    <location>
        <position position="13"/>
    </location>
</feature>
<accession>J1L5P5</accession>
<dbReference type="Gene3D" id="3.40.30.10">
    <property type="entry name" value="Glutaredoxin"/>
    <property type="match status" value="1"/>
</dbReference>
<dbReference type="PANTHER" id="PTHR36450">
    <property type="entry name" value="THIOREDOXIN"/>
    <property type="match status" value="1"/>
</dbReference>
<evidence type="ECO:0000256" key="1">
    <source>
        <dbReference type="ARBA" id="ARBA00007787"/>
    </source>
</evidence>
<dbReference type="STRING" id="28892.Metli_2194"/>